<gene>
    <name evidence="2" type="ORF">GCM10022255_114870</name>
</gene>
<keyword evidence="3" id="KW-1185">Reference proteome</keyword>
<dbReference type="EMBL" id="BAABAT010000098">
    <property type="protein sequence ID" value="GAA4264124.1"/>
    <property type="molecule type" value="Genomic_DNA"/>
</dbReference>
<accession>A0ABP8DW41</accession>
<name>A0ABP8DW41_9ACTN</name>
<dbReference type="Proteomes" id="UP001500620">
    <property type="component" value="Unassembled WGS sequence"/>
</dbReference>
<proteinExistence type="predicted"/>
<sequence length="168" mass="18362">MQTERFDRLDGLAAAVDRLGADETRTAREFAVARAKIAAHGLPAPSRAAPVLRARLRQVAALARRGQWPRAAADLAAVEEALSVARRRADGLYEIAAGLLHRRDELRDRLEAYRRKAAAAGLAGDGGLAEDHERARRLLYTAPCDLRASARAVHAYRLALAARLEARR</sequence>
<comment type="caution">
    <text evidence="2">The sequence shown here is derived from an EMBL/GenBank/DDBJ whole genome shotgun (WGS) entry which is preliminary data.</text>
</comment>
<evidence type="ECO:0000256" key="1">
    <source>
        <dbReference type="SAM" id="Coils"/>
    </source>
</evidence>
<reference evidence="3" key="1">
    <citation type="journal article" date="2019" name="Int. J. Syst. Evol. Microbiol.">
        <title>The Global Catalogue of Microorganisms (GCM) 10K type strain sequencing project: providing services to taxonomists for standard genome sequencing and annotation.</title>
        <authorList>
            <consortium name="The Broad Institute Genomics Platform"/>
            <consortium name="The Broad Institute Genome Sequencing Center for Infectious Disease"/>
            <person name="Wu L."/>
            <person name="Ma J."/>
        </authorList>
    </citation>
    <scope>NUCLEOTIDE SEQUENCE [LARGE SCALE GENOMIC DNA]</scope>
    <source>
        <strain evidence="3">JCM 17441</strain>
    </source>
</reference>
<evidence type="ECO:0008006" key="4">
    <source>
        <dbReference type="Google" id="ProtNLM"/>
    </source>
</evidence>
<protein>
    <recommendedName>
        <fullName evidence="4">CHAD domain-containing protein</fullName>
    </recommendedName>
</protein>
<feature type="coiled-coil region" evidence="1">
    <location>
        <begin position="96"/>
        <end position="123"/>
    </location>
</feature>
<organism evidence="2 3">
    <name type="scientific">Dactylosporangium darangshiense</name>
    <dbReference type="NCBI Taxonomy" id="579108"/>
    <lineage>
        <taxon>Bacteria</taxon>
        <taxon>Bacillati</taxon>
        <taxon>Actinomycetota</taxon>
        <taxon>Actinomycetes</taxon>
        <taxon>Micromonosporales</taxon>
        <taxon>Micromonosporaceae</taxon>
        <taxon>Dactylosporangium</taxon>
    </lineage>
</organism>
<evidence type="ECO:0000313" key="3">
    <source>
        <dbReference type="Proteomes" id="UP001500620"/>
    </source>
</evidence>
<evidence type="ECO:0000313" key="2">
    <source>
        <dbReference type="EMBL" id="GAA4264124.1"/>
    </source>
</evidence>
<keyword evidence="1" id="KW-0175">Coiled coil</keyword>